<evidence type="ECO:0000256" key="1">
    <source>
        <dbReference type="SAM" id="MobiDB-lite"/>
    </source>
</evidence>
<dbReference type="InParanoid" id="C1E0D0"/>
<dbReference type="Proteomes" id="UP000002009">
    <property type="component" value="Chromosome 2"/>
</dbReference>
<feature type="compositionally biased region" description="Basic and acidic residues" evidence="1">
    <location>
        <begin position="110"/>
        <end position="119"/>
    </location>
</feature>
<feature type="compositionally biased region" description="Basic and acidic residues" evidence="1">
    <location>
        <begin position="273"/>
        <end position="284"/>
    </location>
</feature>
<accession>C1E0D0</accession>
<feature type="region of interest" description="Disordered" evidence="1">
    <location>
        <begin position="147"/>
        <end position="306"/>
    </location>
</feature>
<sequence length="323" mass="34815">MASAEETPRESEIPSARTEVAPAEKEEGWDSQEEDPSEARGGDPLVLLALAAAAELVEEPPERPEQAAGFAPDPSEGHKDFVDTLLGGDGACAPSRRALQAPRYLADPLSRLDTKRTKEPTAGLWDNAEVRGRVADVVNSLKAEASFASRPAAAASLPSRDDPAGDSFDLGSLGGSLGLGGGPDRGSSPRFSPPIAPVTGMPRLGERKRRNAVFNSPHRLAPWGEGVRVTPSLSLSPREVLDRYDRSPDRSFEEENADDLQFHLDMEYPLAHQRSERVDGRDDVDTPELSSDGTEESPVRLRPNIGLASPRYTSRFFSSRGGR</sequence>
<proteinExistence type="predicted"/>
<feature type="compositionally biased region" description="Gly residues" evidence="1">
    <location>
        <begin position="172"/>
        <end position="184"/>
    </location>
</feature>
<dbReference type="GeneID" id="8240733"/>
<feature type="compositionally biased region" description="Basic and acidic residues" evidence="1">
    <location>
        <begin position="1"/>
        <end position="12"/>
    </location>
</feature>
<reference evidence="2 3" key="1">
    <citation type="journal article" date="2009" name="Science">
        <title>Green evolution and dynamic adaptations revealed by genomes of the marine picoeukaryotes Micromonas.</title>
        <authorList>
            <person name="Worden A.Z."/>
            <person name="Lee J.H."/>
            <person name="Mock T."/>
            <person name="Rouze P."/>
            <person name="Simmons M.P."/>
            <person name="Aerts A.L."/>
            <person name="Allen A.E."/>
            <person name="Cuvelier M.L."/>
            <person name="Derelle E."/>
            <person name="Everett M.V."/>
            <person name="Foulon E."/>
            <person name="Grimwood J."/>
            <person name="Gundlach H."/>
            <person name="Henrissat B."/>
            <person name="Napoli C."/>
            <person name="McDonald S.M."/>
            <person name="Parker M.S."/>
            <person name="Rombauts S."/>
            <person name="Salamov A."/>
            <person name="Von Dassow P."/>
            <person name="Badger J.H."/>
            <person name="Coutinho P.M."/>
            <person name="Demir E."/>
            <person name="Dubchak I."/>
            <person name="Gentemann C."/>
            <person name="Eikrem W."/>
            <person name="Gready J.E."/>
            <person name="John U."/>
            <person name="Lanier W."/>
            <person name="Lindquist E.A."/>
            <person name="Lucas S."/>
            <person name="Mayer K.F."/>
            <person name="Moreau H."/>
            <person name="Not F."/>
            <person name="Otillar R."/>
            <person name="Panaud O."/>
            <person name="Pangilinan J."/>
            <person name="Paulsen I."/>
            <person name="Piegu B."/>
            <person name="Poliakov A."/>
            <person name="Robbens S."/>
            <person name="Schmutz J."/>
            <person name="Toulza E."/>
            <person name="Wyss T."/>
            <person name="Zelensky A."/>
            <person name="Zhou K."/>
            <person name="Armbrust E.V."/>
            <person name="Bhattacharya D."/>
            <person name="Goodenough U.W."/>
            <person name="Van de Peer Y."/>
            <person name="Grigoriev I.V."/>
        </authorList>
    </citation>
    <scope>NUCLEOTIDE SEQUENCE [LARGE SCALE GENOMIC DNA]</scope>
    <source>
        <strain evidence="3">RCC299 / NOUM17</strain>
    </source>
</reference>
<evidence type="ECO:0000313" key="3">
    <source>
        <dbReference type="Proteomes" id="UP000002009"/>
    </source>
</evidence>
<evidence type="ECO:0000313" key="2">
    <source>
        <dbReference type="EMBL" id="ACO60796.1"/>
    </source>
</evidence>
<keyword evidence="3" id="KW-1185">Reference proteome</keyword>
<name>C1E0D0_MICCC</name>
<dbReference type="RefSeq" id="XP_002499538.1">
    <property type="nucleotide sequence ID" value="XM_002499492.1"/>
</dbReference>
<feature type="compositionally biased region" description="Low complexity" evidence="1">
    <location>
        <begin position="44"/>
        <end position="55"/>
    </location>
</feature>
<gene>
    <name evidence="2" type="ORF">MICPUN_56230</name>
</gene>
<organism evidence="2 3">
    <name type="scientific">Micromonas commoda (strain RCC299 / NOUM17 / CCMP2709)</name>
    <name type="common">Picoplanktonic green alga</name>
    <dbReference type="NCBI Taxonomy" id="296587"/>
    <lineage>
        <taxon>Eukaryota</taxon>
        <taxon>Viridiplantae</taxon>
        <taxon>Chlorophyta</taxon>
        <taxon>Mamiellophyceae</taxon>
        <taxon>Mamiellales</taxon>
        <taxon>Mamiellaceae</taxon>
        <taxon>Micromonas</taxon>
    </lineage>
</organism>
<feature type="compositionally biased region" description="Basic and acidic residues" evidence="1">
    <location>
        <begin position="239"/>
        <end position="253"/>
    </location>
</feature>
<protein>
    <submittedName>
        <fullName evidence="2">Uncharacterized protein</fullName>
    </submittedName>
</protein>
<dbReference type="KEGG" id="mis:MICPUN_56230"/>
<feature type="compositionally biased region" description="Low complexity" evidence="1">
    <location>
        <begin position="147"/>
        <end position="158"/>
    </location>
</feature>
<feature type="region of interest" description="Disordered" evidence="1">
    <location>
        <begin position="1"/>
        <end position="124"/>
    </location>
</feature>
<dbReference type="EMBL" id="CP001323">
    <property type="protein sequence ID" value="ACO60796.1"/>
    <property type="molecule type" value="Genomic_DNA"/>
</dbReference>
<dbReference type="AlphaFoldDB" id="C1E0D0"/>